<dbReference type="AlphaFoldDB" id="A0RV34"/>
<keyword evidence="2" id="KW-1185">Reference proteome</keyword>
<organism evidence="1 2">
    <name type="scientific">Cenarchaeum symbiosum (strain A)</name>
    <dbReference type="NCBI Taxonomy" id="414004"/>
    <lineage>
        <taxon>Archaea</taxon>
        <taxon>Nitrososphaerota</taxon>
        <taxon>Candidatus Cenarchaeales</taxon>
        <taxon>Candidatus Cenarchaeaceae</taxon>
        <taxon>Candidatus Cenarchaeum</taxon>
    </lineage>
</organism>
<evidence type="ECO:0000313" key="1">
    <source>
        <dbReference type="EMBL" id="ABK77201.1"/>
    </source>
</evidence>
<dbReference type="KEGG" id="csy:CENSYa_0568"/>
<dbReference type="HOGENOM" id="CLU_106564_0_0_2"/>
<dbReference type="Proteomes" id="UP000000758">
    <property type="component" value="Chromosome"/>
</dbReference>
<accession>A0RV34</accession>
<reference evidence="1 2" key="1">
    <citation type="journal article" date="2006" name="Proc. Natl. Acad. Sci. U.S.A.">
        <title>Genomic analysis of the uncultivated marine crenarchaeote Cenarchaeum symbiosum.</title>
        <authorList>
            <person name="Hallam S.J."/>
            <person name="Konstantinidis K.T."/>
            <person name="Putnam N."/>
            <person name="Schleper C."/>
            <person name="Watanabe Y."/>
            <person name="Sugahara J."/>
            <person name="Preston C."/>
            <person name="de la Torre J."/>
            <person name="Richardson P.M."/>
            <person name="DeLong E.F."/>
        </authorList>
    </citation>
    <scope>NUCLEOTIDE SEQUENCE [LARGE SCALE GENOMIC DNA]</scope>
    <source>
        <strain evidence="2">A</strain>
    </source>
</reference>
<proteinExistence type="predicted"/>
<dbReference type="EMBL" id="DP000238">
    <property type="protein sequence ID" value="ABK77201.1"/>
    <property type="molecule type" value="Genomic_DNA"/>
</dbReference>
<gene>
    <name evidence="1" type="ordered locus">CENSYa_0568</name>
</gene>
<name>A0RV34_CENSY</name>
<protein>
    <submittedName>
        <fullName evidence="1">Uncharacterized protein</fullName>
    </submittedName>
</protein>
<dbReference type="EnsemblBacteria" id="ABK77201">
    <property type="protein sequence ID" value="ABK77201"/>
    <property type="gene ID" value="CENSYa_0568"/>
</dbReference>
<dbReference type="STRING" id="414004.CENSYa_0568"/>
<evidence type="ECO:0000313" key="2">
    <source>
        <dbReference type="Proteomes" id="UP000000758"/>
    </source>
</evidence>
<sequence>MSPALDTFWAMPPQRNRALYHKTFMENCATDPALAGDICIVCRQQLGDEYSEYTIKNLSDSKVGNLHFHKEPPCFDPGSDILARQLRGRVKKFVQVRTRAGGREYEYNMQPTAEGRLELIIIQSHPKFGMVPETKALKMLRDIYSDDKLVMLSTRHASKENGLLMLAHVSDKIFSSHLEACPRDTPRLGELRQDLEIRGKDPLEEAEILGDFARELVCLVDGEPGR</sequence>